<dbReference type="NCBIfam" id="TIGR00360">
    <property type="entry name" value="ComEC_N-term"/>
    <property type="match status" value="1"/>
</dbReference>
<evidence type="ECO:0000313" key="8">
    <source>
        <dbReference type="EMBL" id="SFH73407.1"/>
    </source>
</evidence>
<dbReference type="InterPro" id="IPR052159">
    <property type="entry name" value="Competence_DNA_uptake"/>
</dbReference>
<dbReference type="Pfam" id="PF03772">
    <property type="entry name" value="Competence"/>
    <property type="match status" value="1"/>
</dbReference>
<dbReference type="InterPro" id="IPR001279">
    <property type="entry name" value="Metallo-B-lactamas"/>
</dbReference>
<dbReference type="Pfam" id="PF13567">
    <property type="entry name" value="DUF4131"/>
    <property type="match status" value="1"/>
</dbReference>
<proteinExistence type="predicted"/>
<dbReference type="GO" id="GO:0030420">
    <property type="term" value="P:establishment of competence for transformation"/>
    <property type="evidence" value="ECO:0007669"/>
    <property type="project" value="InterPro"/>
</dbReference>
<dbReference type="SMART" id="SM00849">
    <property type="entry name" value="Lactamase_B"/>
    <property type="match status" value="1"/>
</dbReference>
<feature type="transmembrane region" description="Helical" evidence="6">
    <location>
        <begin position="484"/>
        <end position="503"/>
    </location>
</feature>
<feature type="transmembrane region" description="Helical" evidence="6">
    <location>
        <begin position="57"/>
        <end position="74"/>
    </location>
</feature>
<dbReference type="AlphaFoldDB" id="A0A1I3CFZ2"/>
<reference evidence="8 9" key="1">
    <citation type="submission" date="2016-10" db="EMBL/GenBank/DDBJ databases">
        <authorList>
            <person name="de Groot N.N."/>
        </authorList>
    </citation>
    <scope>NUCLEOTIDE SEQUENCE [LARGE SCALE GENOMIC DNA]</scope>
    <source>
        <strain evidence="8 9">Z108</strain>
    </source>
</reference>
<keyword evidence="3 6" id="KW-0812">Transmembrane</keyword>
<feature type="transmembrane region" description="Helical" evidence="6">
    <location>
        <begin position="332"/>
        <end position="352"/>
    </location>
</feature>
<dbReference type="GO" id="GO:0005886">
    <property type="term" value="C:plasma membrane"/>
    <property type="evidence" value="ECO:0007669"/>
    <property type="project" value="UniProtKB-SubCell"/>
</dbReference>
<keyword evidence="5 6" id="KW-0472">Membrane</keyword>
<dbReference type="InterPro" id="IPR025405">
    <property type="entry name" value="DUF4131"/>
</dbReference>
<feature type="transmembrane region" description="Helical" evidence="6">
    <location>
        <begin position="515"/>
        <end position="534"/>
    </location>
</feature>
<feature type="transmembrane region" description="Helical" evidence="6">
    <location>
        <begin position="421"/>
        <end position="444"/>
    </location>
</feature>
<dbReference type="PANTHER" id="PTHR30619:SF7">
    <property type="entry name" value="BETA-LACTAMASE DOMAIN PROTEIN"/>
    <property type="match status" value="1"/>
</dbReference>
<feature type="transmembrane region" description="Helical" evidence="6">
    <location>
        <begin position="359"/>
        <end position="380"/>
    </location>
</feature>
<protein>
    <submittedName>
        <fullName evidence="8">Competence protein ComEC</fullName>
    </submittedName>
</protein>
<dbReference type="Gene3D" id="3.60.15.10">
    <property type="entry name" value="Ribonuclease Z/Hydroxyacylglutathione hydrolase-like"/>
    <property type="match status" value="1"/>
</dbReference>
<keyword evidence="4 6" id="KW-1133">Transmembrane helix</keyword>
<feature type="transmembrane region" description="Helical" evidence="6">
    <location>
        <begin position="291"/>
        <end position="312"/>
    </location>
</feature>
<sequence length="801" mass="85962">METGQQQQPFLAGCLVMLCAGMALAKFCGWQAGSWGMAALLAAAGASGILIWRSSRWSWLALLLAAFLLGWVRFDAARTLPENDIVHLAGQEVKVTGTLREEPRVTEDLTGQRKVRYALDVSKARLAGDEQIRSGGLYVYARVAEGEVPAAQVGDRLTAVGKIKAPHGYRNPGQLDTRGLLRAQGITASLAAGKRGVTIEPQAGYAFARWITGVREHYRAAMSAVMPREDAAAIFALLFGGYEGIRPELLEDFTTAGIVHILSVSGSHISLLAAVMAWLGTLFRLPRQATAVLVIGVIIIYSILAGCVPPVIRSAIMGGLAFLALSLEREKAAGRILVLTGLVMLVVSPLLLFHISFQLSFLATAGLLYLAPAIRGWLLQRGWPEFLAGSFAITIAAQAAALPILAWYFNQLSLAALLANLLVVPILEWMIVAALLAGLVAFFLPLAGKLVFAGDSLLLGAVAELTRGIAHLPASQVWVPSLGAFWSGLYYSGLVFCLLPLELRQRWQAALLRQKQLLVVLLAAVCLLAGWRYMQPAEMTVHFIDVGQGDACLVITPGHHAFMIDTGGTRDGAFDVGARVDIPYLWHYGVRKLDYIFLTHAHEDHAAGAGAIVRKLPVGKVVTASEGAAAYRRSLQLPAVPPVTLAEAEEGASFCIDGVKLEVIFAPKQLDAKGRAGNEASNVYRVSYGKASFLFTGDLVTENETKLLAQGKKVRSTVLKVGHHGSDTSTSEAFLQAVAPKWGVFCVGADNSFGHPRPEVVKRLETAGVTIYRTDKDGAVVFHTDGEKMRVEAYGAGEFAE</sequence>
<evidence type="ECO:0000256" key="6">
    <source>
        <dbReference type="SAM" id="Phobius"/>
    </source>
</evidence>
<comment type="subcellular location">
    <subcellularLocation>
        <location evidence="1">Cell membrane</location>
        <topology evidence="1">Multi-pass membrane protein</topology>
    </subcellularLocation>
</comment>
<evidence type="ECO:0000256" key="5">
    <source>
        <dbReference type="ARBA" id="ARBA00023136"/>
    </source>
</evidence>
<dbReference type="CDD" id="cd07731">
    <property type="entry name" value="ComA-like_MBL-fold"/>
    <property type="match status" value="1"/>
</dbReference>
<evidence type="ECO:0000259" key="7">
    <source>
        <dbReference type="SMART" id="SM00849"/>
    </source>
</evidence>
<gene>
    <name evidence="8" type="ORF">SAMN04487861_103114</name>
</gene>
<dbReference type="RefSeq" id="WP_075442203.1">
    <property type="nucleotide sequence ID" value="NZ_FOQK01000003.1"/>
</dbReference>
<dbReference type="OrthoDB" id="9761531at2"/>
<evidence type="ECO:0000256" key="2">
    <source>
        <dbReference type="ARBA" id="ARBA00022475"/>
    </source>
</evidence>
<accession>A0A1I3CFZ2</accession>
<dbReference type="InterPro" id="IPR035681">
    <property type="entry name" value="ComA-like_MBL"/>
</dbReference>
<keyword evidence="2" id="KW-1003">Cell membrane</keyword>
<evidence type="ECO:0000256" key="4">
    <source>
        <dbReference type="ARBA" id="ARBA00022989"/>
    </source>
</evidence>
<organism evidence="8 9">
    <name type="scientific">Selenomonas ruminantium</name>
    <dbReference type="NCBI Taxonomy" id="971"/>
    <lineage>
        <taxon>Bacteria</taxon>
        <taxon>Bacillati</taxon>
        <taxon>Bacillota</taxon>
        <taxon>Negativicutes</taxon>
        <taxon>Selenomonadales</taxon>
        <taxon>Selenomonadaceae</taxon>
        <taxon>Selenomonas</taxon>
    </lineage>
</organism>
<evidence type="ECO:0000313" key="9">
    <source>
        <dbReference type="Proteomes" id="UP000183639"/>
    </source>
</evidence>
<feature type="domain" description="Metallo-beta-lactamase" evidence="7">
    <location>
        <begin position="548"/>
        <end position="749"/>
    </location>
</feature>
<evidence type="ECO:0000256" key="1">
    <source>
        <dbReference type="ARBA" id="ARBA00004651"/>
    </source>
</evidence>
<dbReference type="PANTHER" id="PTHR30619">
    <property type="entry name" value="DNA INTERNALIZATION/COMPETENCE PROTEIN COMEC/REC2"/>
    <property type="match status" value="1"/>
</dbReference>
<dbReference type="InterPro" id="IPR036866">
    <property type="entry name" value="RibonucZ/Hydroxyglut_hydro"/>
</dbReference>
<feature type="transmembrane region" description="Helical" evidence="6">
    <location>
        <begin position="386"/>
        <end position="409"/>
    </location>
</feature>
<dbReference type="EMBL" id="FOQK01000003">
    <property type="protein sequence ID" value="SFH73407.1"/>
    <property type="molecule type" value="Genomic_DNA"/>
</dbReference>
<dbReference type="InterPro" id="IPR004477">
    <property type="entry name" value="ComEC_N"/>
</dbReference>
<dbReference type="InterPro" id="IPR004797">
    <property type="entry name" value="Competence_ComEC/Rec2"/>
</dbReference>
<dbReference type="SUPFAM" id="SSF56281">
    <property type="entry name" value="Metallo-hydrolase/oxidoreductase"/>
    <property type="match status" value="1"/>
</dbReference>
<feature type="transmembrane region" description="Helical" evidence="6">
    <location>
        <begin position="257"/>
        <end position="279"/>
    </location>
</feature>
<dbReference type="Pfam" id="PF00753">
    <property type="entry name" value="Lactamase_B"/>
    <property type="match status" value="1"/>
</dbReference>
<dbReference type="NCBIfam" id="TIGR00361">
    <property type="entry name" value="ComEC_Rec2"/>
    <property type="match status" value="1"/>
</dbReference>
<evidence type="ECO:0000256" key="3">
    <source>
        <dbReference type="ARBA" id="ARBA00022692"/>
    </source>
</evidence>
<dbReference type="Proteomes" id="UP000183639">
    <property type="component" value="Unassembled WGS sequence"/>
</dbReference>
<name>A0A1I3CFZ2_SELRU</name>